<proteinExistence type="predicted"/>
<feature type="region of interest" description="Disordered" evidence="1">
    <location>
        <begin position="104"/>
        <end position="191"/>
    </location>
</feature>
<feature type="compositionally biased region" description="Polar residues" evidence="1">
    <location>
        <begin position="69"/>
        <end position="80"/>
    </location>
</feature>
<feature type="compositionally biased region" description="Basic and acidic residues" evidence="1">
    <location>
        <begin position="528"/>
        <end position="547"/>
    </location>
</feature>
<feature type="compositionally biased region" description="Low complexity" evidence="1">
    <location>
        <begin position="165"/>
        <end position="175"/>
    </location>
</feature>
<dbReference type="OMA" id="PCTSKAP"/>
<dbReference type="AlphaFoldDB" id="B3N972"/>
<dbReference type="Proteomes" id="UP000008711">
    <property type="component" value="Unassembled WGS sequence"/>
</dbReference>
<dbReference type="OrthoDB" id="8117310at2759"/>
<feature type="compositionally biased region" description="Polar residues" evidence="1">
    <location>
        <begin position="667"/>
        <end position="680"/>
    </location>
</feature>
<reference evidence="2 3" key="2">
    <citation type="journal article" date="2008" name="Bioinformatics">
        <title>Assembly reconciliation.</title>
        <authorList>
            <person name="Zimin A.V."/>
            <person name="Smith D.R."/>
            <person name="Sutton G."/>
            <person name="Yorke J.A."/>
        </authorList>
    </citation>
    <scope>NUCLEOTIDE SEQUENCE [LARGE SCALE GENOMIC DNA]</scope>
    <source>
        <strain evidence="2 3">TSC#14021-0224.01</strain>
    </source>
</reference>
<feature type="compositionally biased region" description="Polar residues" evidence="1">
    <location>
        <begin position="647"/>
        <end position="657"/>
    </location>
</feature>
<protein>
    <submittedName>
        <fullName evidence="2">Uncharacterized protein</fullName>
    </submittedName>
</protein>
<organism evidence="2 3">
    <name type="scientific">Drosophila erecta</name>
    <name type="common">Fruit fly</name>
    <dbReference type="NCBI Taxonomy" id="7220"/>
    <lineage>
        <taxon>Eukaryota</taxon>
        <taxon>Metazoa</taxon>
        <taxon>Ecdysozoa</taxon>
        <taxon>Arthropoda</taxon>
        <taxon>Hexapoda</taxon>
        <taxon>Insecta</taxon>
        <taxon>Pterygota</taxon>
        <taxon>Neoptera</taxon>
        <taxon>Endopterygota</taxon>
        <taxon>Diptera</taxon>
        <taxon>Brachycera</taxon>
        <taxon>Muscomorpha</taxon>
        <taxon>Ephydroidea</taxon>
        <taxon>Drosophilidae</taxon>
        <taxon>Drosophila</taxon>
        <taxon>Sophophora</taxon>
    </lineage>
</organism>
<sequence length="680" mass="76200">MSWNKRNTSHISIYNYPEHLNPFYEDDNHKRLRFFGFSKKKNENGRHSLSIGNLQELWKSYSFRKKKSSTLGINKTSESPPTLRRDLNDNSYLNSRVFRGDRHTSLQDIDRRRESDSLSSNGMFFNRNDMYRSTTQFSGYRSPNNQSTRLSQSSLASSNPFESQPESCPSSPMSSRRYRKKRRAPPPPKLVVQDYLATKDIESLASEIDAFVNNRKESLIKQEVGEEVPKSNEPTILITAPISDIEPNPSTSKAPQTIRVKQSNGYSTANDKEKVTISESDNNTNTCTSPTPKCNGAVHIKQINKPEIPSTPVQIRKVRTTNTAGQPNHCTSKTPECIASIHIKHSSEHISVCSEQKPNNDVNQVNKKPNGTLPVGITEETLVVKEASRPAELAKMTKQSVALVDSEDSSGASTSKTQHPIANDQVKLPVEALTLSTDAEPEDNVYVEERKTNSFGTVKQISQIFEENITSSSGPSQLPKKEVINTNGAISKRTENHVVYNLIQPMPAETSDVLQIREEFELENNVRYGERPTNDRNRSSISTERESNSTPTPRMRKKKSIKEVLESISRNQKILNESAAKGTKVYLTPSYADNKYNYPNELNNVNNRSSKEVTSANISVSTSDTNELPSQSNLFISKISKFKGQFRESSPTSSNLDWNPLPKPSRAHNSASSNFNNGSC</sequence>
<gene>
    <name evidence="2" type="primary">Dere\GG23947</name>
    <name evidence="2" type="synonym">dere_GLEANR_8721</name>
    <name evidence="2" type="synonym">GG23947</name>
    <name evidence="2" type="ORF">Dere_GG23947</name>
</gene>
<name>B3N972_DROER</name>
<keyword evidence="3" id="KW-1185">Reference proteome</keyword>
<evidence type="ECO:0000313" key="2">
    <source>
        <dbReference type="EMBL" id="EDV58507.1"/>
    </source>
</evidence>
<feature type="region of interest" description="Disordered" evidence="1">
    <location>
        <begin position="525"/>
        <end position="560"/>
    </location>
</feature>
<evidence type="ECO:0000313" key="3">
    <source>
        <dbReference type="Proteomes" id="UP000008711"/>
    </source>
</evidence>
<feature type="region of interest" description="Disordered" evidence="1">
    <location>
        <begin position="69"/>
        <end position="88"/>
    </location>
</feature>
<feature type="compositionally biased region" description="Polar residues" evidence="1">
    <location>
        <begin position="131"/>
        <end position="145"/>
    </location>
</feature>
<dbReference type="eggNOG" id="ENOG502SWGC">
    <property type="taxonomic scope" value="Eukaryota"/>
</dbReference>
<evidence type="ECO:0000256" key="1">
    <source>
        <dbReference type="SAM" id="MobiDB-lite"/>
    </source>
</evidence>
<feature type="region of interest" description="Disordered" evidence="1">
    <location>
        <begin position="646"/>
        <end position="680"/>
    </location>
</feature>
<feature type="compositionally biased region" description="Low complexity" evidence="1">
    <location>
        <begin position="146"/>
        <end position="158"/>
    </location>
</feature>
<dbReference type="HOGENOM" id="CLU_403486_0_0_1"/>
<dbReference type="PhylomeDB" id="B3N972"/>
<dbReference type="EMBL" id="CH954177">
    <property type="protein sequence ID" value="EDV58507.1"/>
    <property type="molecule type" value="Genomic_DNA"/>
</dbReference>
<accession>B3N972</accession>
<reference evidence="2 3" key="1">
    <citation type="journal article" date="2007" name="Nature">
        <title>Evolution of genes and genomes on the Drosophila phylogeny.</title>
        <authorList>
            <consortium name="Drosophila 12 Genomes Consortium"/>
            <person name="Clark A.G."/>
            <person name="Eisen M.B."/>
            <person name="Smith D.R."/>
            <person name="Bergman C.M."/>
            <person name="Oliver B."/>
            <person name="Markow T.A."/>
            <person name="Kaufman T.C."/>
            <person name="Kellis M."/>
            <person name="Gelbart W."/>
            <person name="Iyer V.N."/>
            <person name="Pollard D.A."/>
            <person name="Sackton T.B."/>
            <person name="Larracuente A.M."/>
            <person name="Singh N.D."/>
            <person name="Abad J.P."/>
            <person name="Abt D.N."/>
            <person name="Adryan B."/>
            <person name="Aguade M."/>
            <person name="Akashi H."/>
            <person name="Anderson W.W."/>
            <person name="Aquadro C.F."/>
            <person name="Ardell D.H."/>
            <person name="Arguello R."/>
            <person name="Artieri C.G."/>
            <person name="Barbash D.A."/>
            <person name="Barker D."/>
            <person name="Barsanti P."/>
            <person name="Batterham P."/>
            <person name="Batzoglou S."/>
            <person name="Begun D."/>
            <person name="Bhutkar A."/>
            <person name="Blanco E."/>
            <person name="Bosak S.A."/>
            <person name="Bradley R.K."/>
            <person name="Brand A.D."/>
            <person name="Brent M.R."/>
            <person name="Brooks A.N."/>
            <person name="Brown R.H."/>
            <person name="Butlin R.K."/>
            <person name="Caggese C."/>
            <person name="Calvi B.R."/>
            <person name="Bernardo de Carvalho A."/>
            <person name="Caspi A."/>
            <person name="Castrezana S."/>
            <person name="Celniker S.E."/>
            <person name="Chang J.L."/>
            <person name="Chapple C."/>
            <person name="Chatterji S."/>
            <person name="Chinwalla A."/>
            <person name="Civetta A."/>
            <person name="Clifton S.W."/>
            <person name="Comeron J.M."/>
            <person name="Costello J.C."/>
            <person name="Coyne J.A."/>
            <person name="Daub J."/>
            <person name="David R.G."/>
            <person name="Delcher A.L."/>
            <person name="Delehaunty K."/>
            <person name="Do C.B."/>
            <person name="Ebling H."/>
            <person name="Edwards K."/>
            <person name="Eickbush T."/>
            <person name="Evans J.D."/>
            <person name="Filipski A."/>
            <person name="Findeiss S."/>
            <person name="Freyhult E."/>
            <person name="Fulton L."/>
            <person name="Fulton R."/>
            <person name="Garcia A.C."/>
            <person name="Gardiner A."/>
            <person name="Garfield D.A."/>
            <person name="Garvin B.E."/>
            <person name="Gibson G."/>
            <person name="Gilbert D."/>
            <person name="Gnerre S."/>
            <person name="Godfrey J."/>
            <person name="Good R."/>
            <person name="Gotea V."/>
            <person name="Gravely B."/>
            <person name="Greenberg A.J."/>
            <person name="Griffiths-Jones S."/>
            <person name="Gross S."/>
            <person name="Guigo R."/>
            <person name="Gustafson E.A."/>
            <person name="Haerty W."/>
            <person name="Hahn M.W."/>
            <person name="Halligan D.L."/>
            <person name="Halpern A.L."/>
            <person name="Halter G.M."/>
            <person name="Han M.V."/>
            <person name="Heger A."/>
            <person name="Hillier L."/>
            <person name="Hinrichs A.S."/>
            <person name="Holmes I."/>
            <person name="Hoskins R.A."/>
            <person name="Hubisz M.J."/>
            <person name="Hultmark D."/>
            <person name="Huntley M.A."/>
            <person name="Jaffe D.B."/>
            <person name="Jagadeeshan S."/>
            <person name="Jeck W.R."/>
            <person name="Johnson J."/>
            <person name="Jones C.D."/>
            <person name="Jordan W.C."/>
            <person name="Karpen G.H."/>
            <person name="Kataoka E."/>
            <person name="Keightley P.D."/>
            <person name="Kheradpour P."/>
            <person name="Kirkness E.F."/>
            <person name="Koerich L.B."/>
            <person name="Kristiansen K."/>
            <person name="Kudrna D."/>
            <person name="Kulathinal R.J."/>
            <person name="Kumar S."/>
            <person name="Kwok R."/>
            <person name="Lander E."/>
            <person name="Langley C.H."/>
            <person name="Lapoint R."/>
            <person name="Lazzaro B.P."/>
            <person name="Lee S.J."/>
            <person name="Levesque L."/>
            <person name="Li R."/>
            <person name="Lin C.F."/>
            <person name="Lin M.F."/>
            <person name="Lindblad-Toh K."/>
            <person name="Llopart A."/>
            <person name="Long M."/>
            <person name="Low L."/>
            <person name="Lozovsky E."/>
            <person name="Lu J."/>
            <person name="Luo M."/>
            <person name="Machado C.A."/>
            <person name="Makalowski W."/>
            <person name="Marzo M."/>
            <person name="Matsuda M."/>
            <person name="Matzkin L."/>
            <person name="McAllister B."/>
            <person name="McBride C.S."/>
            <person name="McKernan B."/>
            <person name="McKernan K."/>
            <person name="Mendez-Lago M."/>
            <person name="Minx P."/>
            <person name="Mollenhauer M.U."/>
            <person name="Montooth K."/>
            <person name="Mount S.M."/>
            <person name="Mu X."/>
            <person name="Myers E."/>
            <person name="Negre B."/>
            <person name="Newfeld S."/>
            <person name="Nielsen R."/>
            <person name="Noor M.A."/>
            <person name="O'Grady P."/>
            <person name="Pachter L."/>
            <person name="Papaceit M."/>
            <person name="Parisi M.J."/>
            <person name="Parisi M."/>
            <person name="Parts L."/>
            <person name="Pedersen J.S."/>
            <person name="Pesole G."/>
            <person name="Phillippy A.M."/>
            <person name="Ponting C.P."/>
            <person name="Pop M."/>
            <person name="Porcelli D."/>
            <person name="Powell J.R."/>
            <person name="Prohaska S."/>
            <person name="Pruitt K."/>
            <person name="Puig M."/>
            <person name="Quesneville H."/>
            <person name="Ram K.R."/>
            <person name="Rand D."/>
            <person name="Rasmussen M.D."/>
            <person name="Reed L.K."/>
            <person name="Reenan R."/>
            <person name="Reily A."/>
            <person name="Remington K.A."/>
            <person name="Rieger T.T."/>
            <person name="Ritchie M.G."/>
            <person name="Robin C."/>
            <person name="Rogers Y.H."/>
            <person name="Rohde C."/>
            <person name="Rozas J."/>
            <person name="Rubenfield M.J."/>
            <person name="Ruiz A."/>
            <person name="Russo S."/>
            <person name="Salzberg S.L."/>
            <person name="Sanchez-Gracia A."/>
            <person name="Saranga D.J."/>
            <person name="Sato H."/>
            <person name="Schaeffer S.W."/>
            <person name="Schatz M.C."/>
            <person name="Schlenke T."/>
            <person name="Schwartz R."/>
            <person name="Segarra C."/>
            <person name="Singh R.S."/>
            <person name="Sirot L."/>
            <person name="Sirota M."/>
            <person name="Sisneros N.B."/>
            <person name="Smith C.D."/>
            <person name="Smith T.F."/>
            <person name="Spieth J."/>
            <person name="Stage D.E."/>
            <person name="Stark A."/>
            <person name="Stephan W."/>
            <person name="Strausberg R.L."/>
            <person name="Strempel S."/>
            <person name="Sturgill D."/>
            <person name="Sutton G."/>
            <person name="Sutton G.G."/>
            <person name="Tao W."/>
            <person name="Teichmann S."/>
            <person name="Tobari Y.N."/>
            <person name="Tomimura Y."/>
            <person name="Tsolas J.M."/>
            <person name="Valente V.L."/>
            <person name="Venter E."/>
            <person name="Venter J.C."/>
            <person name="Vicario S."/>
            <person name="Vieira F.G."/>
            <person name="Vilella A.J."/>
            <person name="Villasante A."/>
            <person name="Walenz B."/>
            <person name="Wang J."/>
            <person name="Wasserman M."/>
            <person name="Watts T."/>
            <person name="Wilson D."/>
            <person name="Wilson R.K."/>
            <person name="Wing R.A."/>
            <person name="Wolfner M.F."/>
            <person name="Wong A."/>
            <person name="Wong G.K."/>
            <person name="Wu C.I."/>
            <person name="Wu G."/>
            <person name="Yamamoto D."/>
            <person name="Yang H.P."/>
            <person name="Yang S.P."/>
            <person name="Yorke J.A."/>
            <person name="Yoshida K."/>
            <person name="Zdobnov E."/>
            <person name="Zhang P."/>
            <person name="Zhang Y."/>
            <person name="Zimin A.V."/>
            <person name="Baldwin J."/>
            <person name="Abdouelleil A."/>
            <person name="Abdulkadir J."/>
            <person name="Abebe A."/>
            <person name="Abera B."/>
            <person name="Abreu J."/>
            <person name="Acer S.C."/>
            <person name="Aftuck L."/>
            <person name="Alexander A."/>
            <person name="An P."/>
            <person name="Anderson E."/>
            <person name="Anderson S."/>
            <person name="Arachi H."/>
            <person name="Azer M."/>
            <person name="Bachantsang P."/>
            <person name="Barry A."/>
            <person name="Bayul T."/>
            <person name="Berlin A."/>
            <person name="Bessette D."/>
            <person name="Bloom T."/>
            <person name="Blye J."/>
            <person name="Boguslavskiy L."/>
            <person name="Bonnet C."/>
            <person name="Boukhgalter B."/>
            <person name="Bourzgui I."/>
            <person name="Brown A."/>
            <person name="Cahill P."/>
            <person name="Channer S."/>
            <person name="Cheshatsang Y."/>
            <person name="Chuda L."/>
            <person name="Citroen M."/>
            <person name="Collymore A."/>
            <person name="Cooke P."/>
            <person name="Costello M."/>
            <person name="D'Aco K."/>
            <person name="Daza R."/>
            <person name="De Haan G."/>
            <person name="DeGray S."/>
            <person name="DeMaso C."/>
            <person name="Dhargay N."/>
            <person name="Dooley K."/>
            <person name="Dooley E."/>
            <person name="Doricent M."/>
            <person name="Dorje P."/>
            <person name="Dorjee K."/>
            <person name="Dupes A."/>
            <person name="Elong R."/>
            <person name="Falk J."/>
            <person name="Farina A."/>
            <person name="Faro S."/>
            <person name="Ferguson D."/>
            <person name="Fisher S."/>
            <person name="Foley C.D."/>
            <person name="Franke A."/>
            <person name="Friedrich D."/>
            <person name="Gadbois L."/>
            <person name="Gearin G."/>
            <person name="Gearin C.R."/>
            <person name="Giannoukos G."/>
            <person name="Goode T."/>
            <person name="Graham J."/>
            <person name="Grandbois E."/>
            <person name="Grewal S."/>
            <person name="Gyaltsen K."/>
            <person name="Hafez N."/>
            <person name="Hagos B."/>
            <person name="Hall J."/>
            <person name="Henson C."/>
            <person name="Hollinger A."/>
            <person name="Honan T."/>
            <person name="Huard M.D."/>
            <person name="Hughes L."/>
            <person name="Hurhula B."/>
            <person name="Husby M.E."/>
            <person name="Kamat A."/>
            <person name="Kanga B."/>
            <person name="Kashin S."/>
            <person name="Khazanovich D."/>
            <person name="Kisner P."/>
            <person name="Lance K."/>
            <person name="Lara M."/>
            <person name="Lee W."/>
            <person name="Lennon N."/>
            <person name="Letendre F."/>
            <person name="LeVine R."/>
            <person name="Lipovsky A."/>
            <person name="Liu X."/>
            <person name="Liu J."/>
            <person name="Liu S."/>
            <person name="Lokyitsang T."/>
            <person name="Lokyitsang Y."/>
            <person name="Lubonja R."/>
            <person name="Lui A."/>
            <person name="MacDonald P."/>
            <person name="Magnisalis V."/>
            <person name="Maru K."/>
            <person name="Matthews C."/>
            <person name="McCusker W."/>
            <person name="McDonough S."/>
            <person name="Mehta T."/>
            <person name="Meldrim J."/>
            <person name="Meneus L."/>
            <person name="Mihai O."/>
            <person name="Mihalev A."/>
            <person name="Mihova T."/>
            <person name="Mittelman R."/>
            <person name="Mlenga V."/>
            <person name="Montmayeur A."/>
            <person name="Mulrain L."/>
            <person name="Navidi A."/>
            <person name="Naylor J."/>
            <person name="Negash T."/>
            <person name="Nguyen T."/>
            <person name="Nguyen N."/>
            <person name="Nicol R."/>
            <person name="Norbu C."/>
            <person name="Norbu N."/>
            <person name="Novod N."/>
            <person name="O'Neill B."/>
            <person name="Osman S."/>
            <person name="Markiewicz E."/>
            <person name="Oyono O.L."/>
            <person name="Patti C."/>
            <person name="Phunkhang P."/>
            <person name="Pierre F."/>
            <person name="Priest M."/>
            <person name="Raghuraman S."/>
            <person name="Rege F."/>
            <person name="Reyes R."/>
            <person name="Rise C."/>
            <person name="Rogov P."/>
            <person name="Ross K."/>
            <person name="Ryan E."/>
            <person name="Settipalli S."/>
            <person name="Shea T."/>
            <person name="Sherpa N."/>
            <person name="Shi L."/>
            <person name="Shih D."/>
            <person name="Sparrow T."/>
            <person name="Spaulding J."/>
            <person name="Stalker J."/>
            <person name="Stange-Thomann N."/>
            <person name="Stavropoulos S."/>
            <person name="Stone C."/>
            <person name="Strader C."/>
            <person name="Tesfaye S."/>
            <person name="Thomson T."/>
            <person name="Thoulutsang Y."/>
            <person name="Thoulutsang D."/>
            <person name="Topham K."/>
            <person name="Topping I."/>
            <person name="Tsamla T."/>
            <person name="Vassiliev H."/>
            <person name="Vo A."/>
            <person name="Wangchuk T."/>
            <person name="Wangdi T."/>
            <person name="Weiand M."/>
            <person name="Wilkinson J."/>
            <person name="Wilson A."/>
            <person name="Yadav S."/>
            <person name="Young G."/>
            <person name="Yu Q."/>
            <person name="Zembek L."/>
            <person name="Zhong D."/>
            <person name="Zimmer A."/>
            <person name="Zwirko Z."/>
            <person name="Jaffe D.B."/>
            <person name="Alvarez P."/>
            <person name="Brockman W."/>
            <person name="Butler J."/>
            <person name="Chin C."/>
            <person name="Gnerre S."/>
            <person name="Grabherr M."/>
            <person name="Kleber M."/>
            <person name="Mauceli E."/>
            <person name="MacCallum I."/>
        </authorList>
    </citation>
    <scope>NUCLEOTIDE SEQUENCE [LARGE SCALE GENOMIC DNA]</scope>
    <source>
        <strain evidence="2 3">TSC#14021-0224.01</strain>
    </source>
</reference>
<feature type="compositionally biased region" description="Basic and acidic residues" evidence="1">
    <location>
        <begin position="104"/>
        <end position="116"/>
    </location>
</feature>